<evidence type="ECO:0000256" key="10">
    <source>
        <dbReference type="RuleBase" id="RU261113"/>
    </source>
</evidence>
<evidence type="ECO:0000256" key="4">
    <source>
        <dbReference type="ARBA" id="ARBA00022833"/>
    </source>
</evidence>
<feature type="compositionally biased region" description="Basic and acidic residues" evidence="11">
    <location>
        <begin position="174"/>
        <end position="183"/>
    </location>
</feature>
<evidence type="ECO:0000256" key="3">
    <source>
        <dbReference type="ARBA" id="ARBA00022771"/>
    </source>
</evidence>
<evidence type="ECO:0000256" key="6">
    <source>
        <dbReference type="ARBA" id="ARBA00023015"/>
    </source>
</evidence>
<keyword evidence="4" id="KW-0862">Zinc</keyword>
<dbReference type="OrthoDB" id="21557at2759"/>
<accession>A0A0D2LEM1</accession>
<reference evidence="13" key="1">
    <citation type="submission" date="2014-04" db="EMBL/GenBank/DDBJ databases">
        <title>Evolutionary Origins and Diversification of the Mycorrhizal Mutualists.</title>
        <authorList>
            <consortium name="DOE Joint Genome Institute"/>
            <consortium name="Mycorrhizal Genomics Consortium"/>
            <person name="Kohler A."/>
            <person name="Kuo A."/>
            <person name="Nagy L.G."/>
            <person name="Floudas D."/>
            <person name="Copeland A."/>
            <person name="Barry K.W."/>
            <person name="Cichocki N."/>
            <person name="Veneault-Fourrey C."/>
            <person name="LaButti K."/>
            <person name="Lindquist E.A."/>
            <person name="Lipzen A."/>
            <person name="Lundell T."/>
            <person name="Morin E."/>
            <person name="Murat C."/>
            <person name="Riley R."/>
            <person name="Ohm R."/>
            <person name="Sun H."/>
            <person name="Tunlid A."/>
            <person name="Henrissat B."/>
            <person name="Grigoriev I.V."/>
            <person name="Hibbett D.S."/>
            <person name="Martin F."/>
        </authorList>
    </citation>
    <scope>NUCLEOTIDE SEQUENCE [LARGE SCALE GENOMIC DNA]</scope>
    <source>
        <strain evidence="13">FD-334 SS-4</strain>
    </source>
</reference>
<dbReference type="Proteomes" id="UP000054270">
    <property type="component" value="Unassembled WGS sequence"/>
</dbReference>
<keyword evidence="6" id="KW-0805">Transcription regulation</keyword>
<keyword evidence="5" id="KW-0156">Chromatin regulator</keyword>
<dbReference type="Gene3D" id="3.30.160.60">
    <property type="entry name" value="Classic Zinc Finger"/>
    <property type="match status" value="1"/>
</dbReference>
<dbReference type="GO" id="GO:0006325">
    <property type="term" value="P:chromatin organization"/>
    <property type="evidence" value="ECO:0007669"/>
    <property type="project" value="UniProtKB-KW"/>
</dbReference>
<evidence type="ECO:0000256" key="7">
    <source>
        <dbReference type="ARBA" id="ARBA00023159"/>
    </source>
</evidence>
<evidence type="ECO:0000256" key="1">
    <source>
        <dbReference type="ARBA" id="ARBA00004123"/>
    </source>
</evidence>
<feature type="compositionally biased region" description="Polar residues" evidence="11">
    <location>
        <begin position="327"/>
        <end position="337"/>
    </location>
</feature>
<evidence type="ECO:0000256" key="11">
    <source>
        <dbReference type="SAM" id="MobiDB-lite"/>
    </source>
</evidence>
<keyword evidence="8" id="KW-0804">Transcription</keyword>
<dbReference type="GO" id="GO:0070461">
    <property type="term" value="C:SAGA-type complex"/>
    <property type="evidence" value="ECO:0007669"/>
    <property type="project" value="UniProtKB-ARBA"/>
</dbReference>
<keyword evidence="2" id="KW-0479">Metal-binding</keyword>
<dbReference type="Pfam" id="PF08209">
    <property type="entry name" value="Sgf11"/>
    <property type="match status" value="1"/>
</dbReference>
<dbReference type="EMBL" id="KN817529">
    <property type="protein sequence ID" value="KJA25977.1"/>
    <property type="molecule type" value="Genomic_DNA"/>
</dbReference>
<evidence type="ECO:0000256" key="2">
    <source>
        <dbReference type="ARBA" id="ARBA00022723"/>
    </source>
</evidence>
<dbReference type="AlphaFoldDB" id="A0A0D2LEM1"/>
<dbReference type="GO" id="GO:0005634">
    <property type="term" value="C:nucleus"/>
    <property type="evidence" value="ECO:0007669"/>
    <property type="project" value="UniProtKB-SubCell"/>
</dbReference>
<feature type="compositionally biased region" description="Pro residues" evidence="11">
    <location>
        <begin position="302"/>
        <end position="314"/>
    </location>
</feature>
<keyword evidence="9" id="KW-0539">Nucleus</keyword>
<comment type="subcellular location">
    <subcellularLocation>
        <location evidence="1 10">Nucleus</location>
    </subcellularLocation>
</comment>
<gene>
    <name evidence="12" type="ORF">HYPSUDRAFT_64202</name>
</gene>
<name>A0A0D2LEM1_HYPSF</name>
<evidence type="ECO:0000256" key="5">
    <source>
        <dbReference type="ARBA" id="ARBA00022853"/>
    </source>
</evidence>
<comment type="similarity">
    <text evidence="10">Belongs to the SGF11 family.</text>
</comment>
<feature type="compositionally biased region" description="Polar residues" evidence="11">
    <location>
        <begin position="267"/>
        <end position="276"/>
    </location>
</feature>
<protein>
    <recommendedName>
        <fullName evidence="10">SAGA-associated factor 11</fullName>
    </recommendedName>
</protein>
<feature type="compositionally biased region" description="Basic and acidic residues" evidence="11">
    <location>
        <begin position="316"/>
        <end position="326"/>
    </location>
</feature>
<organism evidence="12 13">
    <name type="scientific">Hypholoma sublateritium (strain FD-334 SS-4)</name>
    <dbReference type="NCBI Taxonomy" id="945553"/>
    <lineage>
        <taxon>Eukaryota</taxon>
        <taxon>Fungi</taxon>
        <taxon>Dikarya</taxon>
        <taxon>Basidiomycota</taxon>
        <taxon>Agaricomycotina</taxon>
        <taxon>Agaricomycetes</taxon>
        <taxon>Agaricomycetidae</taxon>
        <taxon>Agaricales</taxon>
        <taxon>Agaricineae</taxon>
        <taxon>Strophariaceae</taxon>
        <taxon>Hypholoma</taxon>
    </lineage>
</organism>
<dbReference type="STRING" id="945553.A0A0D2LEM1"/>
<evidence type="ECO:0000256" key="8">
    <source>
        <dbReference type="ARBA" id="ARBA00023163"/>
    </source>
</evidence>
<evidence type="ECO:0000313" key="13">
    <source>
        <dbReference type="Proteomes" id="UP000054270"/>
    </source>
</evidence>
<dbReference type="OMA" id="CKRQIAS"/>
<feature type="compositionally biased region" description="Low complexity" evidence="11">
    <location>
        <begin position="243"/>
        <end position="260"/>
    </location>
</feature>
<feature type="region of interest" description="Disordered" evidence="11">
    <location>
        <begin position="131"/>
        <end position="337"/>
    </location>
</feature>
<keyword evidence="7 10" id="KW-0010">Activator</keyword>
<sequence>MPKSERDEVLGALTARVFQAMLEELVMDAALQSHQEVARSRTLCPVCKTRPAAFAPGTSRGGTPSSAASADVPLARATANGSGTATPTGARSDGGNLLLECVSCSRQIASNRYAPHLSSCMGLPGARRGAVRASNVKSKPASDAGRSASPLSDAGYASDDAKGATKGKGKPKAAKGDEADFALKRKRLGSPQISPNKKVKKGKPSGSPVSRVKADPDPSGLPSSTHYPPAGAHPKAPSKLRDSSTASFLDRSSSASRASSPMDGGTPASSFASQSPARPLAVNGRGGAAARGRPHALGTGPPKRPTPPRPPPVHVPDYHMEIDHANETGSSTDTDSD</sequence>
<proteinExistence type="inferred from homology"/>
<dbReference type="InterPro" id="IPR013246">
    <property type="entry name" value="SAGA_su_Sgf11"/>
</dbReference>
<evidence type="ECO:0000313" key="12">
    <source>
        <dbReference type="EMBL" id="KJA25977.1"/>
    </source>
</evidence>
<keyword evidence="3" id="KW-0863">Zinc-finger</keyword>
<evidence type="ECO:0000256" key="9">
    <source>
        <dbReference type="ARBA" id="ARBA00023242"/>
    </source>
</evidence>
<dbReference type="GO" id="GO:0008270">
    <property type="term" value="F:zinc ion binding"/>
    <property type="evidence" value="ECO:0007669"/>
    <property type="project" value="UniProtKB-KW"/>
</dbReference>
<keyword evidence="13" id="KW-1185">Reference proteome</keyword>